<proteinExistence type="predicted"/>
<dbReference type="PROSITE" id="PS50893">
    <property type="entry name" value="ABC_TRANSPORTER_2"/>
    <property type="match status" value="1"/>
</dbReference>
<feature type="transmembrane region" description="Helical" evidence="9">
    <location>
        <begin position="170"/>
        <end position="189"/>
    </location>
</feature>
<dbReference type="GO" id="GO:0016887">
    <property type="term" value="F:ATP hydrolysis activity"/>
    <property type="evidence" value="ECO:0007669"/>
    <property type="project" value="InterPro"/>
</dbReference>
<keyword evidence="13" id="KW-1185">Reference proteome</keyword>
<evidence type="ECO:0000256" key="3">
    <source>
        <dbReference type="ARBA" id="ARBA00022475"/>
    </source>
</evidence>
<keyword evidence="5" id="KW-0547">Nucleotide-binding</keyword>
<comment type="subcellular location">
    <subcellularLocation>
        <location evidence="1">Cell membrane</location>
        <topology evidence="1">Multi-pass membrane protein</topology>
    </subcellularLocation>
</comment>
<gene>
    <name evidence="12" type="ORF">SAMN05421742_106205</name>
</gene>
<evidence type="ECO:0000313" key="12">
    <source>
        <dbReference type="EMBL" id="SDH40578.1"/>
    </source>
</evidence>
<evidence type="ECO:0000256" key="8">
    <source>
        <dbReference type="ARBA" id="ARBA00023136"/>
    </source>
</evidence>
<dbReference type="EMBL" id="FNCV01000006">
    <property type="protein sequence ID" value="SDH40578.1"/>
    <property type="molecule type" value="Genomic_DNA"/>
</dbReference>
<dbReference type="OrthoDB" id="9804259at2"/>
<dbReference type="PANTHER" id="PTHR24221">
    <property type="entry name" value="ATP-BINDING CASSETTE SUB-FAMILY B"/>
    <property type="match status" value="1"/>
</dbReference>
<feature type="domain" description="ABC transporter" evidence="10">
    <location>
        <begin position="346"/>
        <end position="581"/>
    </location>
</feature>
<dbReference type="SUPFAM" id="SSF52540">
    <property type="entry name" value="P-loop containing nucleoside triphosphate hydrolases"/>
    <property type="match status" value="1"/>
</dbReference>
<name>A0A1G8C5G4_9PROT</name>
<evidence type="ECO:0000256" key="4">
    <source>
        <dbReference type="ARBA" id="ARBA00022692"/>
    </source>
</evidence>
<sequence>MSPPMSRAIPRFSDTYRRLILAAGEQAPAVRRMLLCFALAAVAQGLAFACFFPLFSALLAEPTDVSAVAMWLLVMALAMAADLLLAWRGHAFEYGAAVADVTHDLRLRLGRHLRAMPMQSLAAWRTGDLAATLGGNIDEAVAPLGSLVQVIIRLMVVPATSILVTLAVDWRMALAMALIFPLAVPIHRWQRRASMAEHHAVAEAHARTNADIVEYTQGLAVLRSLGQAGPRTARLGAALAHLKTVQEEAMGAALLPTLLMAGLVELGLLVVLALGLAWVTQGSLSVAAFAALLVVILRFSEPLALFNELTQVFDLMESALLRMDAVVAAKPLPNLPPSPPPRHHEVRFEAVSFTYAGDSEPALKEVSAELAERTMTALVGPSGSGKSTLVRLLTRYADPQAGTVRIGGIDIRALSANDLNRCLSVVFQDVYLFDDTILENIRLGRPEASDAEVEAAARAANADAFIRRLPQGYRTPVGDIGGSLSGGERQRISIARAILKDAPIVVLDEPTAALDTESERAVQTAIDTLVRARTVIVIAHRLSTIVGADQILVFDNAHLVERGRHPDLLAANGRYASLWKAQQSAKSWHTAATDAPCPGKP</sequence>
<dbReference type="RefSeq" id="WP_092619711.1">
    <property type="nucleotide sequence ID" value="NZ_FNCV01000006.1"/>
</dbReference>
<evidence type="ECO:0000256" key="5">
    <source>
        <dbReference type="ARBA" id="ARBA00022741"/>
    </source>
</evidence>
<keyword evidence="2" id="KW-0813">Transport</keyword>
<evidence type="ECO:0000256" key="2">
    <source>
        <dbReference type="ARBA" id="ARBA00022448"/>
    </source>
</evidence>
<keyword evidence="6 12" id="KW-0067">ATP-binding</keyword>
<organism evidence="12 13">
    <name type="scientific">Roseospirillum parvum</name>
    <dbReference type="NCBI Taxonomy" id="83401"/>
    <lineage>
        <taxon>Bacteria</taxon>
        <taxon>Pseudomonadati</taxon>
        <taxon>Pseudomonadota</taxon>
        <taxon>Alphaproteobacteria</taxon>
        <taxon>Rhodospirillales</taxon>
        <taxon>Rhodospirillaceae</taxon>
        <taxon>Roseospirillum</taxon>
    </lineage>
</organism>
<keyword evidence="4 9" id="KW-0812">Transmembrane</keyword>
<dbReference type="InterPro" id="IPR011527">
    <property type="entry name" value="ABC1_TM_dom"/>
</dbReference>
<dbReference type="InterPro" id="IPR003593">
    <property type="entry name" value="AAA+_ATPase"/>
</dbReference>
<dbReference type="Proteomes" id="UP000217076">
    <property type="component" value="Unassembled WGS sequence"/>
</dbReference>
<feature type="domain" description="ABC transmembrane type-1" evidence="11">
    <location>
        <begin position="34"/>
        <end position="315"/>
    </location>
</feature>
<dbReference type="FunFam" id="3.40.50.300:FF:000221">
    <property type="entry name" value="Multidrug ABC transporter ATP-binding protein"/>
    <property type="match status" value="1"/>
</dbReference>
<evidence type="ECO:0000256" key="9">
    <source>
        <dbReference type="SAM" id="Phobius"/>
    </source>
</evidence>
<dbReference type="GO" id="GO:0140359">
    <property type="term" value="F:ABC-type transporter activity"/>
    <property type="evidence" value="ECO:0007669"/>
    <property type="project" value="InterPro"/>
</dbReference>
<evidence type="ECO:0000259" key="11">
    <source>
        <dbReference type="PROSITE" id="PS50929"/>
    </source>
</evidence>
<dbReference type="SUPFAM" id="SSF90123">
    <property type="entry name" value="ABC transporter transmembrane region"/>
    <property type="match status" value="1"/>
</dbReference>
<dbReference type="AlphaFoldDB" id="A0A1G8C5G4"/>
<dbReference type="GO" id="GO:0005524">
    <property type="term" value="F:ATP binding"/>
    <property type="evidence" value="ECO:0007669"/>
    <property type="project" value="UniProtKB-KW"/>
</dbReference>
<dbReference type="InterPro" id="IPR017871">
    <property type="entry name" value="ABC_transporter-like_CS"/>
</dbReference>
<evidence type="ECO:0000313" key="13">
    <source>
        <dbReference type="Proteomes" id="UP000217076"/>
    </source>
</evidence>
<dbReference type="Gene3D" id="3.40.50.300">
    <property type="entry name" value="P-loop containing nucleotide triphosphate hydrolases"/>
    <property type="match status" value="1"/>
</dbReference>
<keyword evidence="3" id="KW-1003">Cell membrane</keyword>
<dbReference type="STRING" id="83401.SAMN05421742_106205"/>
<dbReference type="Pfam" id="PF00664">
    <property type="entry name" value="ABC_membrane"/>
    <property type="match status" value="1"/>
</dbReference>
<dbReference type="PANTHER" id="PTHR24221:SF654">
    <property type="entry name" value="ATP-BINDING CASSETTE SUB-FAMILY B MEMBER 6"/>
    <property type="match status" value="1"/>
</dbReference>
<evidence type="ECO:0000256" key="6">
    <source>
        <dbReference type="ARBA" id="ARBA00022840"/>
    </source>
</evidence>
<keyword evidence="7 9" id="KW-1133">Transmembrane helix</keyword>
<dbReference type="PROSITE" id="PS50929">
    <property type="entry name" value="ABC_TM1F"/>
    <property type="match status" value="1"/>
</dbReference>
<dbReference type="GO" id="GO:0005886">
    <property type="term" value="C:plasma membrane"/>
    <property type="evidence" value="ECO:0007669"/>
    <property type="project" value="UniProtKB-SubCell"/>
</dbReference>
<evidence type="ECO:0000256" key="1">
    <source>
        <dbReference type="ARBA" id="ARBA00004651"/>
    </source>
</evidence>
<dbReference type="InterPro" id="IPR039421">
    <property type="entry name" value="Type_1_exporter"/>
</dbReference>
<accession>A0A1G8C5G4</accession>
<dbReference type="InterPro" id="IPR027417">
    <property type="entry name" value="P-loop_NTPase"/>
</dbReference>
<feature type="transmembrane region" description="Helical" evidence="9">
    <location>
        <begin position="253"/>
        <end position="278"/>
    </location>
</feature>
<evidence type="ECO:0000259" key="10">
    <source>
        <dbReference type="PROSITE" id="PS50893"/>
    </source>
</evidence>
<dbReference type="GO" id="GO:0034040">
    <property type="term" value="F:ATPase-coupled lipid transmembrane transporter activity"/>
    <property type="evidence" value="ECO:0007669"/>
    <property type="project" value="TreeGrafter"/>
</dbReference>
<dbReference type="Pfam" id="PF00005">
    <property type="entry name" value="ABC_tran"/>
    <property type="match status" value="1"/>
</dbReference>
<dbReference type="SMART" id="SM00382">
    <property type="entry name" value="AAA"/>
    <property type="match status" value="1"/>
</dbReference>
<feature type="transmembrane region" description="Helical" evidence="9">
    <location>
        <begin position="284"/>
        <end position="306"/>
    </location>
</feature>
<feature type="transmembrane region" description="Helical" evidence="9">
    <location>
        <begin position="65"/>
        <end position="85"/>
    </location>
</feature>
<dbReference type="InterPro" id="IPR036640">
    <property type="entry name" value="ABC1_TM_sf"/>
</dbReference>
<dbReference type="Gene3D" id="1.20.1560.10">
    <property type="entry name" value="ABC transporter type 1, transmembrane domain"/>
    <property type="match status" value="1"/>
</dbReference>
<dbReference type="InterPro" id="IPR003439">
    <property type="entry name" value="ABC_transporter-like_ATP-bd"/>
</dbReference>
<reference evidence="13" key="1">
    <citation type="submission" date="2016-10" db="EMBL/GenBank/DDBJ databases">
        <authorList>
            <person name="Varghese N."/>
            <person name="Submissions S."/>
        </authorList>
    </citation>
    <scope>NUCLEOTIDE SEQUENCE [LARGE SCALE GENOMIC DNA]</scope>
    <source>
        <strain evidence="13">930I</strain>
    </source>
</reference>
<keyword evidence="8 9" id="KW-0472">Membrane</keyword>
<dbReference type="PROSITE" id="PS00211">
    <property type="entry name" value="ABC_TRANSPORTER_1"/>
    <property type="match status" value="1"/>
</dbReference>
<evidence type="ECO:0000256" key="7">
    <source>
        <dbReference type="ARBA" id="ARBA00022989"/>
    </source>
</evidence>
<protein>
    <submittedName>
        <fullName evidence="12">ATP-binding cassette, subfamily B</fullName>
    </submittedName>
</protein>